<feature type="transmembrane region" description="Helical" evidence="1">
    <location>
        <begin position="25"/>
        <end position="48"/>
    </location>
</feature>
<evidence type="ECO:0000313" key="2">
    <source>
        <dbReference type="EMBL" id="SIR31072.1"/>
    </source>
</evidence>
<accession>A0A1N6ZW39</accession>
<sequence length="247" mass="25990">MTQHTLVTDTVLQIGGLPGWLQDPISGFIALLPRLVGAIVILLIGWVIGRGVAAVVRRVADRIELDRMVLDTPLGRMLGGTESAVSGAFGKLAAWFIYALAILAAANVLAIATLSEWVATAVSYLPALIAGLLVIVLGFVVADFIGDAIMRTRAATHTAYTNWFASGTRMFLYFTAIVIGLDTMGIDVGILYVFARALAWGLAAAVAIGVGVAFGWGGRDYVANHIDGWMSSASQGTPSPQPSDDDD</sequence>
<organism evidence="2 3">
    <name type="scientific">Haladaptatus litoreus</name>
    <dbReference type="NCBI Taxonomy" id="553468"/>
    <lineage>
        <taxon>Archaea</taxon>
        <taxon>Methanobacteriati</taxon>
        <taxon>Methanobacteriota</taxon>
        <taxon>Stenosarchaea group</taxon>
        <taxon>Halobacteria</taxon>
        <taxon>Halobacteriales</taxon>
        <taxon>Haladaptataceae</taxon>
        <taxon>Haladaptatus</taxon>
    </lineage>
</organism>
<keyword evidence="1" id="KW-0812">Transmembrane</keyword>
<feature type="transmembrane region" description="Helical" evidence="1">
    <location>
        <begin position="198"/>
        <end position="216"/>
    </location>
</feature>
<evidence type="ECO:0000256" key="1">
    <source>
        <dbReference type="SAM" id="Phobius"/>
    </source>
</evidence>
<feature type="transmembrane region" description="Helical" evidence="1">
    <location>
        <begin position="124"/>
        <end position="150"/>
    </location>
</feature>
<dbReference type="AlphaFoldDB" id="A0A1N6ZW39"/>
<dbReference type="InterPro" id="IPR008910">
    <property type="entry name" value="MSC_TM_helix"/>
</dbReference>
<reference evidence="3" key="1">
    <citation type="submission" date="2017-01" db="EMBL/GenBank/DDBJ databases">
        <authorList>
            <person name="Varghese N."/>
            <person name="Submissions S."/>
        </authorList>
    </citation>
    <scope>NUCLEOTIDE SEQUENCE [LARGE SCALE GENOMIC DNA]</scope>
    <source>
        <strain evidence="3">CGMCC 1.7737</strain>
    </source>
</reference>
<evidence type="ECO:0000313" key="3">
    <source>
        <dbReference type="Proteomes" id="UP000186914"/>
    </source>
</evidence>
<dbReference type="RefSeq" id="WP_076430086.1">
    <property type="nucleotide sequence ID" value="NZ_FTNO01000001.1"/>
</dbReference>
<dbReference type="Proteomes" id="UP000186914">
    <property type="component" value="Unassembled WGS sequence"/>
</dbReference>
<feature type="transmembrane region" description="Helical" evidence="1">
    <location>
        <begin position="92"/>
        <end position="112"/>
    </location>
</feature>
<dbReference type="OrthoDB" id="268811at2157"/>
<proteinExistence type="predicted"/>
<keyword evidence="3" id="KW-1185">Reference proteome</keyword>
<keyword evidence="1" id="KW-0472">Membrane</keyword>
<name>A0A1N6ZW39_9EURY</name>
<protein>
    <submittedName>
        <fullName evidence="2">Conserved TM helix</fullName>
    </submittedName>
</protein>
<keyword evidence="1" id="KW-1133">Transmembrane helix</keyword>
<gene>
    <name evidence="2" type="ORF">SAMN05421858_2203</name>
</gene>
<dbReference type="Pfam" id="PF05552">
    <property type="entry name" value="MS_channel_1st_1"/>
    <property type="match status" value="1"/>
</dbReference>
<dbReference type="Gene3D" id="1.10.287.1260">
    <property type="match status" value="2"/>
</dbReference>
<dbReference type="EMBL" id="FTNO01000001">
    <property type="protein sequence ID" value="SIR31072.1"/>
    <property type="molecule type" value="Genomic_DNA"/>
</dbReference>